<dbReference type="Gene3D" id="3.40.50.150">
    <property type="entry name" value="Vaccinia Virus protein VP39"/>
    <property type="match status" value="1"/>
</dbReference>
<dbReference type="Proteomes" id="UP000280346">
    <property type="component" value="Unassembled WGS sequence"/>
</dbReference>
<organism evidence="2 3">
    <name type="scientific">Azospirillum doebereinerae</name>
    <dbReference type="NCBI Taxonomy" id="92933"/>
    <lineage>
        <taxon>Bacteria</taxon>
        <taxon>Pseudomonadati</taxon>
        <taxon>Pseudomonadota</taxon>
        <taxon>Alphaproteobacteria</taxon>
        <taxon>Rhodospirillales</taxon>
        <taxon>Azospirillaceae</taxon>
        <taxon>Azospirillum</taxon>
    </lineage>
</organism>
<proteinExistence type="predicted"/>
<dbReference type="Pfam" id="PF13649">
    <property type="entry name" value="Methyltransf_25"/>
    <property type="match status" value="1"/>
</dbReference>
<reference evidence="2 3" key="1">
    <citation type="submission" date="2018-12" db="EMBL/GenBank/DDBJ databases">
        <authorList>
            <person name="Yang Y."/>
        </authorList>
    </citation>
    <scope>NUCLEOTIDE SEQUENCE [LARGE SCALE GENOMIC DNA]</scope>
    <source>
        <strain evidence="2 3">GSF71</strain>
    </source>
</reference>
<dbReference type="SUPFAM" id="SSF53335">
    <property type="entry name" value="S-adenosyl-L-methionine-dependent methyltransferases"/>
    <property type="match status" value="1"/>
</dbReference>
<keyword evidence="2" id="KW-0808">Transferase</keyword>
<dbReference type="AlphaFoldDB" id="A0A3S0XA44"/>
<dbReference type="RefSeq" id="WP_126999945.1">
    <property type="nucleotide sequence ID" value="NZ_JBNPXW010000012.1"/>
</dbReference>
<keyword evidence="2" id="KW-0489">Methyltransferase</keyword>
<evidence type="ECO:0000259" key="1">
    <source>
        <dbReference type="Pfam" id="PF13649"/>
    </source>
</evidence>
<evidence type="ECO:0000313" key="2">
    <source>
        <dbReference type="EMBL" id="RUQ68853.1"/>
    </source>
</evidence>
<evidence type="ECO:0000313" key="3">
    <source>
        <dbReference type="Proteomes" id="UP000280346"/>
    </source>
</evidence>
<keyword evidence="3" id="KW-1185">Reference proteome</keyword>
<feature type="domain" description="Methyltransferase" evidence="1">
    <location>
        <begin position="60"/>
        <end position="146"/>
    </location>
</feature>
<dbReference type="GO" id="GO:0008168">
    <property type="term" value="F:methyltransferase activity"/>
    <property type="evidence" value="ECO:0007669"/>
    <property type="project" value="UniProtKB-KW"/>
</dbReference>
<name>A0A3S0XA44_9PROT</name>
<sequence>MSSDSSHYMFKHHPETCDPDDHWGQVKRTINGKPVSPEQIALIVTTIKNGLSLAGDDVLLDLCCGNGALTTHLFEICRGGLGVDYSDFLIGVANQRFTRGPSERYRLADALDYVRTESDPQAFTKILCYGAFPYFSHDAAHGLLQGLSERFDRATHLFLGQMPDKTRMKAFFADRDPAPGEEDDPASLLGIWRTPAELAALAEAAGWTARCERMPAHFFASHYRFDAVLTRS</sequence>
<accession>A0A3S0XA44</accession>
<protein>
    <submittedName>
        <fullName evidence="2">Class I SAM-dependent methyltransferase</fullName>
    </submittedName>
</protein>
<gene>
    <name evidence="2" type="ORF">EJ913_16880</name>
</gene>
<dbReference type="CDD" id="cd02440">
    <property type="entry name" value="AdoMet_MTases"/>
    <property type="match status" value="1"/>
</dbReference>
<dbReference type="InterPro" id="IPR029063">
    <property type="entry name" value="SAM-dependent_MTases_sf"/>
</dbReference>
<dbReference type="EMBL" id="RZIJ01000013">
    <property type="protein sequence ID" value="RUQ68853.1"/>
    <property type="molecule type" value="Genomic_DNA"/>
</dbReference>
<dbReference type="OrthoDB" id="9777638at2"/>
<dbReference type="InterPro" id="IPR041698">
    <property type="entry name" value="Methyltransf_25"/>
</dbReference>
<comment type="caution">
    <text evidence="2">The sequence shown here is derived from an EMBL/GenBank/DDBJ whole genome shotgun (WGS) entry which is preliminary data.</text>
</comment>
<dbReference type="GO" id="GO:0032259">
    <property type="term" value="P:methylation"/>
    <property type="evidence" value="ECO:0007669"/>
    <property type="project" value="UniProtKB-KW"/>
</dbReference>